<gene>
    <name evidence="15" type="primary">rsmE</name>
    <name evidence="15" type="ORF">SCANT_v1c03500</name>
</gene>
<feature type="domain" description="Ribosomal RNA small subunit methyltransferase E PUA-like" evidence="14">
    <location>
        <begin position="18"/>
        <end position="62"/>
    </location>
</feature>
<keyword evidence="8 12" id="KW-0808">Transferase</keyword>
<dbReference type="EC" id="2.1.1.193" evidence="3 12"/>
<evidence type="ECO:0000259" key="14">
    <source>
        <dbReference type="Pfam" id="PF20260"/>
    </source>
</evidence>
<keyword evidence="6 12" id="KW-0698">rRNA processing</keyword>
<evidence type="ECO:0000256" key="11">
    <source>
        <dbReference type="ARBA" id="ARBA00047944"/>
    </source>
</evidence>
<dbReference type="KEGG" id="scj:SCANT_v1c03500"/>
<organism evidence="15 16">
    <name type="scientific">Spiroplasma cantharicola</name>
    <dbReference type="NCBI Taxonomy" id="362837"/>
    <lineage>
        <taxon>Bacteria</taxon>
        <taxon>Bacillati</taxon>
        <taxon>Mycoplasmatota</taxon>
        <taxon>Mollicutes</taxon>
        <taxon>Entomoplasmatales</taxon>
        <taxon>Spiroplasmataceae</taxon>
        <taxon>Spiroplasma</taxon>
    </lineage>
</organism>
<evidence type="ECO:0000256" key="1">
    <source>
        <dbReference type="ARBA" id="ARBA00004496"/>
    </source>
</evidence>
<dbReference type="RefSeq" id="WP_053946023.1">
    <property type="nucleotide sequence ID" value="NZ_CP012622.1"/>
</dbReference>
<dbReference type="SUPFAM" id="SSF88697">
    <property type="entry name" value="PUA domain-like"/>
    <property type="match status" value="1"/>
</dbReference>
<evidence type="ECO:0000256" key="7">
    <source>
        <dbReference type="ARBA" id="ARBA00022603"/>
    </source>
</evidence>
<comment type="catalytic activity">
    <reaction evidence="11 12">
        <text>uridine(1498) in 16S rRNA + S-adenosyl-L-methionine = N(3)-methyluridine(1498) in 16S rRNA + S-adenosyl-L-homocysteine + H(+)</text>
        <dbReference type="Rhea" id="RHEA:42920"/>
        <dbReference type="Rhea" id="RHEA-COMP:10283"/>
        <dbReference type="Rhea" id="RHEA-COMP:10284"/>
        <dbReference type="ChEBI" id="CHEBI:15378"/>
        <dbReference type="ChEBI" id="CHEBI:57856"/>
        <dbReference type="ChEBI" id="CHEBI:59789"/>
        <dbReference type="ChEBI" id="CHEBI:65315"/>
        <dbReference type="ChEBI" id="CHEBI:74502"/>
        <dbReference type="EC" id="2.1.1.193"/>
    </reaction>
</comment>
<dbReference type="Pfam" id="PF04452">
    <property type="entry name" value="Methyltrans_RNA"/>
    <property type="match status" value="1"/>
</dbReference>
<evidence type="ECO:0000256" key="9">
    <source>
        <dbReference type="ARBA" id="ARBA00022691"/>
    </source>
</evidence>
<dbReference type="Pfam" id="PF20260">
    <property type="entry name" value="PUA_4"/>
    <property type="match status" value="1"/>
</dbReference>
<dbReference type="InterPro" id="IPR046886">
    <property type="entry name" value="RsmE_MTase_dom"/>
</dbReference>
<evidence type="ECO:0000259" key="13">
    <source>
        <dbReference type="Pfam" id="PF04452"/>
    </source>
</evidence>
<dbReference type="GO" id="GO:0070042">
    <property type="term" value="F:rRNA (uridine-N3-)-methyltransferase activity"/>
    <property type="evidence" value="ECO:0007669"/>
    <property type="project" value="TreeGrafter"/>
</dbReference>
<dbReference type="GO" id="GO:0070475">
    <property type="term" value="P:rRNA base methylation"/>
    <property type="evidence" value="ECO:0007669"/>
    <property type="project" value="TreeGrafter"/>
</dbReference>
<accession>A0A0M4JS16</accession>
<dbReference type="EMBL" id="CP012622">
    <property type="protein sequence ID" value="ALD66260.1"/>
    <property type="molecule type" value="Genomic_DNA"/>
</dbReference>
<dbReference type="InterPro" id="IPR046887">
    <property type="entry name" value="RsmE_PUA-like"/>
</dbReference>
<evidence type="ECO:0000256" key="6">
    <source>
        <dbReference type="ARBA" id="ARBA00022552"/>
    </source>
</evidence>
<dbReference type="CDD" id="cd18084">
    <property type="entry name" value="RsmE-like"/>
    <property type="match status" value="1"/>
</dbReference>
<keyword evidence="5 12" id="KW-0963">Cytoplasm</keyword>
<dbReference type="NCBIfam" id="TIGR00046">
    <property type="entry name" value="RsmE family RNA methyltransferase"/>
    <property type="match status" value="1"/>
</dbReference>
<dbReference type="PATRIC" id="fig|362837.3.peg.352"/>
<comment type="similarity">
    <text evidence="2 12">Belongs to the RNA methyltransferase RsmE family.</text>
</comment>
<dbReference type="InterPro" id="IPR015947">
    <property type="entry name" value="PUA-like_sf"/>
</dbReference>
<dbReference type="STRING" id="362837.SCANT_v1c03500"/>
<name>A0A0M4JS16_9MOLU</name>
<evidence type="ECO:0000313" key="16">
    <source>
        <dbReference type="Proteomes" id="UP000063919"/>
    </source>
</evidence>
<dbReference type="Gene3D" id="2.40.240.20">
    <property type="entry name" value="Hypothetical PUA domain-like, domain 1"/>
    <property type="match status" value="1"/>
</dbReference>
<proteinExistence type="inferred from homology"/>
<evidence type="ECO:0000256" key="4">
    <source>
        <dbReference type="ARBA" id="ARBA00013673"/>
    </source>
</evidence>
<evidence type="ECO:0000256" key="10">
    <source>
        <dbReference type="ARBA" id="ARBA00025699"/>
    </source>
</evidence>
<dbReference type="InterPro" id="IPR029028">
    <property type="entry name" value="Alpha/beta_knot_MTases"/>
</dbReference>
<dbReference type="OrthoDB" id="9815641at2"/>
<protein>
    <recommendedName>
        <fullName evidence="4 12">Ribosomal RNA small subunit methyltransferase E</fullName>
        <ecNumber evidence="3 12">2.1.1.193</ecNumber>
    </recommendedName>
</protein>
<keyword evidence="7 12" id="KW-0489">Methyltransferase</keyword>
<dbReference type="SUPFAM" id="SSF75217">
    <property type="entry name" value="alpha/beta knot"/>
    <property type="match status" value="1"/>
</dbReference>
<dbReference type="InterPro" id="IPR029026">
    <property type="entry name" value="tRNA_m1G_MTases_N"/>
</dbReference>
<feature type="domain" description="Ribosomal RNA small subunit methyltransferase E methyltransferase" evidence="13">
    <location>
        <begin position="69"/>
        <end position="231"/>
    </location>
</feature>
<dbReference type="GO" id="GO:0005737">
    <property type="term" value="C:cytoplasm"/>
    <property type="evidence" value="ECO:0007669"/>
    <property type="project" value="UniProtKB-SubCell"/>
</dbReference>
<reference evidence="15 16" key="1">
    <citation type="journal article" date="2015" name="Genome Announc.">
        <title>Complete Genome Sequence of Spiroplasma cantharicola CC-1T (DSM 21588), a Bacterium Isolated from Soldier Beetle (Cantharis carolinus).</title>
        <authorList>
            <person name="Lo W.S."/>
            <person name="Liu P.Y."/>
            <person name="Kuo C.H."/>
        </authorList>
    </citation>
    <scope>NUCLEOTIDE SEQUENCE [LARGE SCALE GENOMIC DNA]</scope>
    <source>
        <strain evidence="15 16">CC-1</strain>
    </source>
</reference>
<dbReference type="PANTHER" id="PTHR30027">
    <property type="entry name" value="RIBOSOMAL RNA SMALL SUBUNIT METHYLTRANSFERASE E"/>
    <property type="match status" value="1"/>
</dbReference>
<dbReference type="AlphaFoldDB" id="A0A0M4JS16"/>
<dbReference type="InterPro" id="IPR006700">
    <property type="entry name" value="RsmE"/>
</dbReference>
<evidence type="ECO:0000256" key="12">
    <source>
        <dbReference type="PIRNR" id="PIRNR015601"/>
    </source>
</evidence>
<evidence type="ECO:0000256" key="2">
    <source>
        <dbReference type="ARBA" id="ARBA00005528"/>
    </source>
</evidence>
<dbReference type="PANTHER" id="PTHR30027:SF3">
    <property type="entry name" value="16S RRNA (URACIL(1498)-N(3))-METHYLTRANSFERASE"/>
    <property type="match status" value="1"/>
</dbReference>
<evidence type="ECO:0000313" key="15">
    <source>
        <dbReference type="EMBL" id="ALD66260.1"/>
    </source>
</evidence>
<dbReference type="Gene3D" id="3.40.1280.10">
    <property type="match status" value="1"/>
</dbReference>
<evidence type="ECO:0000256" key="3">
    <source>
        <dbReference type="ARBA" id="ARBA00012328"/>
    </source>
</evidence>
<comment type="function">
    <text evidence="10 12">Specifically methylates the N3 position of the uracil ring of uridine 1498 (m3U1498) in 16S rRNA. Acts on the fully assembled 30S ribosomal subunit.</text>
</comment>
<comment type="subcellular location">
    <subcellularLocation>
        <location evidence="1 12">Cytoplasm</location>
    </subcellularLocation>
</comment>
<keyword evidence="16" id="KW-1185">Reference proteome</keyword>
<evidence type="ECO:0000256" key="5">
    <source>
        <dbReference type="ARBA" id="ARBA00022490"/>
    </source>
</evidence>
<keyword evidence="9 12" id="KW-0949">S-adenosyl-L-methionine</keyword>
<evidence type="ECO:0000256" key="8">
    <source>
        <dbReference type="ARBA" id="ARBA00022679"/>
    </source>
</evidence>
<dbReference type="PIRSF" id="PIRSF015601">
    <property type="entry name" value="MTase_slr0722"/>
    <property type="match status" value="1"/>
</dbReference>
<sequence>MHSFFLDRIEDNYFEIVNDNFHHIKNVIKLKEDEQIFCIYKNEKYLCSIFSIRENSCKAKIISKIKSSKKNYKVNLILGIIREQKWDFVLQKATELGVDNIIPVEFKRNVVKIDIKNEPKKLTRWYTICESAAKQSKRIDIPTINSIVRNLEELENYKADINLVCWEEETSEFLKKEIIKEFKSINIIIGPEGGIDDQEIKKLNNIGYKSIGLGDNIMRAETAPLFVLSCLSYEKNGG</sequence>
<dbReference type="Proteomes" id="UP000063919">
    <property type="component" value="Chromosome"/>
</dbReference>